<dbReference type="VEuPathDB" id="CryptoDB:GY17_00003253"/>
<feature type="signal peptide" evidence="1">
    <location>
        <begin position="1"/>
        <end position="22"/>
    </location>
</feature>
<feature type="chain" id="PRO_5006627898" description="OTU domain-containing protein" evidence="1">
    <location>
        <begin position="23"/>
        <end position="352"/>
    </location>
</feature>
<sequence length="352" mass="40233">MLLRVLFLVVFLTCLYDLRVFSAHPYKSIVIHEVEESVIEEQIRAANRIASVSTDSISLPSKLPAYNYCKTLSKLVGSKYHWRDVSYTWQKRFRRFGYWVCFRDCGGGGDCLYNSIISSLNLSNTSVFMLRRLVADQFVGINTTSLYSSDGNTKTSNIENVIDTNGEISNTLNYNNTAHPNSNSTSNNTELLSNWNETTYLERMEVLATTEAFGDWKDLWSPSSILNSNFQYGTDISTNIKKALLVHKFLSKPGNTHWGAQWDVNYIEKIYNVKVIILWKNRGIFYPTLGDQVDYTKIVLIYYDDAIGHFQVIGLKKMNSPPKSDLTSVFSKEKIPTSLKKLYKDDTNNDLD</sequence>
<dbReference type="AlphaFoldDB" id="A0A0S4THU0"/>
<dbReference type="VEuPathDB" id="CryptoDB:CHUDEA7_200"/>
<dbReference type="VEuPathDB" id="CryptoDB:ChTU502y2012_407g0100"/>
<evidence type="ECO:0008006" key="3">
    <source>
        <dbReference type="Google" id="ProtNLM"/>
    </source>
</evidence>
<accession>A0A0S4THU0</accession>
<evidence type="ECO:0000256" key="1">
    <source>
        <dbReference type="SAM" id="SignalP"/>
    </source>
</evidence>
<dbReference type="EMBL" id="LN877953">
    <property type="protein sequence ID" value="CUV06996.1"/>
    <property type="molecule type" value="Genomic_DNA"/>
</dbReference>
<gene>
    <name evidence="2" type="ORF">CHUDEA7_200</name>
</gene>
<organism evidence="2">
    <name type="scientific">Cryptosporidium hominis</name>
    <dbReference type="NCBI Taxonomy" id="237895"/>
    <lineage>
        <taxon>Eukaryota</taxon>
        <taxon>Sar</taxon>
        <taxon>Alveolata</taxon>
        <taxon>Apicomplexa</taxon>
        <taxon>Conoidasida</taxon>
        <taxon>Coccidia</taxon>
        <taxon>Eucoccidiorida</taxon>
        <taxon>Eimeriorina</taxon>
        <taxon>Cryptosporidiidae</taxon>
        <taxon>Cryptosporidium</taxon>
    </lineage>
</organism>
<dbReference type="VEuPathDB" id="CryptoDB:Chro.70033"/>
<name>A0A0S4THU0_CRYHO</name>
<reference evidence="2" key="1">
    <citation type="submission" date="2015-08" db="EMBL/GenBank/DDBJ databases">
        <authorList>
            <person name="Babu N.S."/>
            <person name="Beckwith C.J."/>
            <person name="Beseler K.G."/>
            <person name="Brison A."/>
            <person name="Carone J.V."/>
            <person name="Caskin T.P."/>
            <person name="Diamond M."/>
            <person name="Durham M.E."/>
            <person name="Foxe J.M."/>
            <person name="Go M."/>
            <person name="Henderson B.A."/>
            <person name="Jones I.B."/>
            <person name="McGettigan J.A."/>
            <person name="Micheletti S.J."/>
            <person name="Nasrallah M.E."/>
            <person name="Ortiz D."/>
            <person name="Piller C.R."/>
            <person name="Privatt S.R."/>
            <person name="Schneider S.L."/>
            <person name="Sharp S."/>
            <person name="Smith T.C."/>
            <person name="Stanton J.D."/>
            <person name="Ullery H.E."/>
            <person name="Wilson R.J."/>
            <person name="Serrano M.G."/>
            <person name="Buck G."/>
            <person name="Lee V."/>
            <person name="Wang Y."/>
            <person name="Carvalho R."/>
            <person name="Voegtly L."/>
            <person name="Shi R."/>
            <person name="Duckworth R."/>
            <person name="Johnson A."/>
            <person name="Loviza R."/>
            <person name="Walstead R."/>
            <person name="Shah Z."/>
            <person name="Kiflezghi M."/>
            <person name="Wade K."/>
            <person name="Ball S.L."/>
            <person name="Bradley K.W."/>
            <person name="Asai D.J."/>
            <person name="Bowman C.A."/>
            <person name="Russell D.A."/>
            <person name="Pope W.H."/>
            <person name="Jacobs-Sera D."/>
            <person name="Hendrix R.W."/>
            <person name="Hatfull G.F."/>
        </authorList>
    </citation>
    <scope>NUCLEOTIDE SEQUENCE [LARGE SCALE GENOMIC DNA]</scope>
</reference>
<evidence type="ECO:0000313" key="2">
    <source>
        <dbReference type="EMBL" id="CUV06996.1"/>
    </source>
</evidence>
<dbReference type="Proteomes" id="UP000199752">
    <property type="component" value="Chromosome 7"/>
</dbReference>
<keyword evidence="1" id="KW-0732">Signal</keyword>
<proteinExistence type="predicted"/>
<protein>
    <recommendedName>
        <fullName evidence="3">OTU domain-containing protein</fullName>
    </recommendedName>
</protein>